<dbReference type="AlphaFoldDB" id="A0A2J7QFY3"/>
<comment type="similarity">
    <text evidence="2">Belongs to the CD36 family.</text>
</comment>
<name>A0A2J7QFY3_9NEOP</name>
<keyword evidence="4 11" id="KW-0812">Transmembrane</keyword>
<organism evidence="12 13">
    <name type="scientific">Cryptotermes secundus</name>
    <dbReference type="NCBI Taxonomy" id="105785"/>
    <lineage>
        <taxon>Eukaryota</taxon>
        <taxon>Metazoa</taxon>
        <taxon>Ecdysozoa</taxon>
        <taxon>Arthropoda</taxon>
        <taxon>Hexapoda</taxon>
        <taxon>Insecta</taxon>
        <taxon>Pterygota</taxon>
        <taxon>Neoptera</taxon>
        <taxon>Polyneoptera</taxon>
        <taxon>Dictyoptera</taxon>
        <taxon>Blattodea</taxon>
        <taxon>Blattoidea</taxon>
        <taxon>Termitoidae</taxon>
        <taxon>Kalotermitidae</taxon>
        <taxon>Cryptotermitinae</taxon>
        <taxon>Cryptotermes</taxon>
    </lineage>
</organism>
<evidence type="ECO:0000256" key="10">
    <source>
        <dbReference type="PIRSR" id="PIRSR605428-52"/>
    </source>
</evidence>
<dbReference type="Pfam" id="PF01130">
    <property type="entry name" value="CD36"/>
    <property type="match status" value="1"/>
</dbReference>
<evidence type="ECO:0000256" key="5">
    <source>
        <dbReference type="ARBA" id="ARBA00022989"/>
    </source>
</evidence>
<protein>
    <recommendedName>
        <fullName evidence="14">Scavenger receptor class B member 1</fullName>
    </recommendedName>
</protein>
<proteinExistence type="inferred from homology"/>
<keyword evidence="8" id="KW-0675">Receptor</keyword>
<keyword evidence="6 11" id="KW-0472">Membrane</keyword>
<keyword evidence="7 10" id="KW-1015">Disulfide bond</keyword>
<evidence type="ECO:0000256" key="9">
    <source>
        <dbReference type="ARBA" id="ARBA00023180"/>
    </source>
</evidence>
<comment type="caution">
    <text evidence="12">The sequence shown here is derived from an EMBL/GenBank/DDBJ whole genome shotgun (WGS) entry which is preliminary data.</text>
</comment>
<sequence length="505" mass="57381">MGIILSSIPWLDYIILKNLRLVNGSLSYHYWQRPGVIRLTKVYIYNVTNPDGFLNNGEKPKLTEIGPFVYREDMEKVNIKFHDNGTVTFQHNKILQFVPELSLDKNSRVIVPNIPLLTLTTQSNSLPRLVRMTLSIMLRAMGLEPFVNVTAEEFIFGYDDTLVSLAHKFFPKHRRPLSRMGLLLGRNGTLNEVSTIYTGHTAMEEFGYMDKLNGLDHLPYWPDSPCNNIRASEGSFFPPRKYTHSDVVHVYDKDLCRIIPLHFRGMTTKNGIEAGIYTPPEDIFDLPERQPDNKCYCGENDKTCPAKGLQNIAPCQFGAPAYLSFPHFYQADPALLEAVEGLKPEKEKHQTYFLIQPNLGVPVEGQVRVQFNLKVERSPNIYSVAKFPDIVFPIIWLQEGITELTPSIRHWVYLATTVAEVSAPIFEYGSIVSGILILVGVFIKTYKNVVFTKEALEKGKETLRRGSSFIINGQHRLLIIRDSYSLLNNVNTDPDPDPDDEDDGV</sequence>
<feature type="disulfide bond" evidence="10">
    <location>
        <begin position="226"/>
        <end position="295"/>
    </location>
</feature>
<comment type="subcellular location">
    <subcellularLocation>
        <location evidence="1">Cell membrane</location>
        <topology evidence="1">Multi-pass membrane protein</topology>
    </subcellularLocation>
</comment>
<evidence type="ECO:0000256" key="2">
    <source>
        <dbReference type="ARBA" id="ARBA00010532"/>
    </source>
</evidence>
<evidence type="ECO:0000313" key="12">
    <source>
        <dbReference type="EMBL" id="PNF27495.1"/>
    </source>
</evidence>
<dbReference type="OrthoDB" id="18585at2759"/>
<dbReference type="GO" id="GO:0005737">
    <property type="term" value="C:cytoplasm"/>
    <property type="evidence" value="ECO:0007669"/>
    <property type="project" value="TreeGrafter"/>
</dbReference>
<dbReference type="PRINTS" id="PR01610">
    <property type="entry name" value="CD36ANTIGEN"/>
</dbReference>
<evidence type="ECO:0000256" key="6">
    <source>
        <dbReference type="ARBA" id="ARBA00023136"/>
    </source>
</evidence>
<keyword evidence="9" id="KW-0325">Glycoprotein</keyword>
<feature type="disulfide bond" evidence="10">
    <location>
        <begin position="256"/>
        <end position="315"/>
    </location>
</feature>
<dbReference type="STRING" id="105785.A0A2J7QFY3"/>
<evidence type="ECO:0000256" key="3">
    <source>
        <dbReference type="ARBA" id="ARBA00022475"/>
    </source>
</evidence>
<keyword evidence="13" id="KW-1185">Reference proteome</keyword>
<dbReference type="GO" id="GO:0005044">
    <property type="term" value="F:scavenger receptor activity"/>
    <property type="evidence" value="ECO:0007669"/>
    <property type="project" value="TreeGrafter"/>
</dbReference>
<dbReference type="InParanoid" id="A0A2J7QFY3"/>
<dbReference type="PRINTS" id="PR01609">
    <property type="entry name" value="CD36FAMILY"/>
</dbReference>
<reference evidence="12 13" key="1">
    <citation type="submission" date="2017-12" db="EMBL/GenBank/DDBJ databases">
        <title>Hemimetabolous genomes reveal molecular basis of termite eusociality.</title>
        <authorList>
            <person name="Harrison M.C."/>
            <person name="Jongepier E."/>
            <person name="Robertson H.M."/>
            <person name="Arning N."/>
            <person name="Bitard-Feildel T."/>
            <person name="Chao H."/>
            <person name="Childers C.P."/>
            <person name="Dinh H."/>
            <person name="Doddapaneni H."/>
            <person name="Dugan S."/>
            <person name="Gowin J."/>
            <person name="Greiner C."/>
            <person name="Han Y."/>
            <person name="Hu H."/>
            <person name="Hughes D.S.T."/>
            <person name="Huylmans A.-K."/>
            <person name="Kemena C."/>
            <person name="Kremer L.P.M."/>
            <person name="Lee S.L."/>
            <person name="Lopez-Ezquerra A."/>
            <person name="Mallet L."/>
            <person name="Monroy-Kuhn J.M."/>
            <person name="Moser A."/>
            <person name="Murali S.C."/>
            <person name="Muzny D.M."/>
            <person name="Otani S."/>
            <person name="Piulachs M.-D."/>
            <person name="Poelchau M."/>
            <person name="Qu J."/>
            <person name="Schaub F."/>
            <person name="Wada-Katsumata A."/>
            <person name="Worley K.C."/>
            <person name="Xie Q."/>
            <person name="Ylla G."/>
            <person name="Poulsen M."/>
            <person name="Gibbs R.A."/>
            <person name="Schal C."/>
            <person name="Richards S."/>
            <person name="Belles X."/>
            <person name="Korb J."/>
            <person name="Bornberg-Bauer E."/>
        </authorList>
    </citation>
    <scope>NUCLEOTIDE SEQUENCE [LARGE SCALE GENOMIC DNA]</scope>
    <source>
        <tissue evidence="12">Whole body</tissue>
    </source>
</reference>
<evidence type="ECO:0000256" key="8">
    <source>
        <dbReference type="ARBA" id="ARBA00023170"/>
    </source>
</evidence>
<keyword evidence="3" id="KW-1003">Cell membrane</keyword>
<evidence type="ECO:0000256" key="7">
    <source>
        <dbReference type="ARBA" id="ARBA00023157"/>
    </source>
</evidence>
<dbReference type="PANTHER" id="PTHR11923:SF88">
    <property type="entry name" value="DEBRIS BUSTER, ISOFORM D"/>
    <property type="match status" value="1"/>
</dbReference>
<evidence type="ECO:0000256" key="4">
    <source>
        <dbReference type="ARBA" id="ARBA00022692"/>
    </source>
</evidence>
<dbReference type="Proteomes" id="UP000235965">
    <property type="component" value="Unassembled WGS sequence"/>
</dbReference>
<dbReference type="InterPro" id="IPR005428">
    <property type="entry name" value="CD36/SCARB1/SNMP1"/>
</dbReference>
<dbReference type="PANTHER" id="PTHR11923">
    <property type="entry name" value="SCAVENGER RECEPTOR CLASS B TYPE-1 SR-B1"/>
    <property type="match status" value="1"/>
</dbReference>
<keyword evidence="5 11" id="KW-1133">Transmembrane helix</keyword>
<evidence type="ECO:0000256" key="11">
    <source>
        <dbReference type="SAM" id="Phobius"/>
    </source>
</evidence>
<feature type="transmembrane region" description="Helical" evidence="11">
    <location>
        <begin position="425"/>
        <end position="443"/>
    </location>
</feature>
<accession>A0A2J7QFY3</accession>
<dbReference type="EMBL" id="NEVH01014838">
    <property type="protein sequence ID" value="PNF27495.1"/>
    <property type="molecule type" value="Genomic_DNA"/>
</dbReference>
<dbReference type="GO" id="GO:0005886">
    <property type="term" value="C:plasma membrane"/>
    <property type="evidence" value="ECO:0007669"/>
    <property type="project" value="UniProtKB-SubCell"/>
</dbReference>
<evidence type="ECO:0000313" key="13">
    <source>
        <dbReference type="Proteomes" id="UP000235965"/>
    </source>
</evidence>
<feature type="disulfide bond" evidence="10">
    <location>
        <begin position="297"/>
        <end position="304"/>
    </location>
</feature>
<evidence type="ECO:0008006" key="14">
    <source>
        <dbReference type="Google" id="ProtNLM"/>
    </source>
</evidence>
<dbReference type="InterPro" id="IPR002159">
    <property type="entry name" value="CD36_fam"/>
</dbReference>
<evidence type="ECO:0000256" key="1">
    <source>
        <dbReference type="ARBA" id="ARBA00004651"/>
    </source>
</evidence>
<gene>
    <name evidence="12" type="ORF">B7P43_G04284</name>
</gene>